<evidence type="ECO:0000256" key="1">
    <source>
        <dbReference type="SAM" id="SignalP"/>
    </source>
</evidence>
<gene>
    <name evidence="2" type="ORF">ACFL6M_00715</name>
</gene>
<feature type="signal peptide" evidence="1">
    <location>
        <begin position="1"/>
        <end position="23"/>
    </location>
</feature>
<name>A0ABV6YID8_UNCEI</name>
<accession>A0ABV6YID8</accession>
<proteinExistence type="predicted"/>
<organism evidence="2 3">
    <name type="scientific">Eiseniibacteriota bacterium</name>
    <dbReference type="NCBI Taxonomy" id="2212470"/>
    <lineage>
        <taxon>Bacteria</taxon>
        <taxon>Candidatus Eiseniibacteriota</taxon>
    </lineage>
</organism>
<protein>
    <recommendedName>
        <fullName evidence="4">DUF4412 domain-containing protein</fullName>
    </recommendedName>
</protein>
<evidence type="ECO:0000313" key="2">
    <source>
        <dbReference type="EMBL" id="MFC1572097.1"/>
    </source>
</evidence>
<keyword evidence="1" id="KW-0732">Signal</keyword>
<comment type="caution">
    <text evidence="2">The sequence shown here is derived from an EMBL/GenBank/DDBJ whole genome shotgun (WGS) entry which is preliminary data.</text>
</comment>
<dbReference type="EMBL" id="JBHPKH010000003">
    <property type="protein sequence ID" value="MFC1572097.1"/>
    <property type="molecule type" value="Genomic_DNA"/>
</dbReference>
<sequence>MRTAALIGVLVLAALGLPGSAHADLLVRQMLTSKTLVVTPGQSVPDRADTVEIWLGESSARVIREDAEYIFRFDEPNLYILDHDDQSYAVLFLPVDLPSYLSPGDPTSLRLSDMMKERRARAVVAKTEEQKRIGPWNAQLYRYHIVSSLITIRSETWTTRDVGTEVQGFFPRIQRALLSLNPGMRHAAVELTKVKGIPIHEIQTITTRGVVTAIERKTLEIRNADPPNGFYTPPSDYEEKPFDLAARVLRH</sequence>
<evidence type="ECO:0008006" key="4">
    <source>
        <dbReference type="Google" id="ProtNLM"/>
    </source>
</evidence>
<keyword evidence="3" id="KW-1185">Reference proteome</keyword>
<reference evidence="2 3" key="1">
    <citation type="submission" date="2024-09" db="EMBL/GenBank/DDBJ databases">
        <authorList>
            <person name="D'Angelo T."/>
        </authorList>
    </citation>
    <scope>NUCLEOTIDE SEQUENCE [LARGE SCALE GENOMIC DNA]</scope>
    <source>
        <strain evidence="2">SAG AM-320-E07</strain>
    </source>
</reference>
<dbReference type="Proteomes" id="UP001593833">
    <property type="component" value="Unassembled WGS sequence"/>
</dbReference>
<feature type="chain" id="PRO_5046162546" description="DUF4412 domain-containing protein" evidence="1">
    <location>
        <begin position="24"/>
        <end position="251"/>
    </location>
</feature>
<evidence type="ECO:0000313" key="3">
    <source>
        <dbReference type="Proteomes" id="UP001593833"/>
    </source>
</evidence>